<evidence type="ECO:0000256" key="3">
    <source>
        <dbReference type="ARBA" id="ARBA00023163"/>
    </source>
</evidence>
<dbReference type="Proteomes" id="UP000068382">
    <property type="component" value="Unassembled WGS sequence"/>
</dbReference>
<evidence type="ECO:0000256" key="1">
    <source>
        <dbReference type="ARBA" id="ARBA00023015"/>
    </source>
</evidence>
<protein>
    <submittedName>
        <fullName evidence="5">Virulence regulon transcriptional activator VirF</fullName>
    </submittedName>
</protein>
<dbReference type="RefSeq" id="WP_068246249.1">
    <property type="nucleotide sequence ID" value="NZ_LPUY01000087.1"/>
</dbReference>
<keyword evidence="2" id="KW-0238">DNA-binding</keyword>
<reference evidence="5 6" key="1">
    <citation type="submission" date="2015-12" db="EMBL/GenBank/DDBJ databases">
        <title>Genome sequence of the marine Rhodobacteraceae strain O3.65, Candidatus Tritonibacter horizontis.</title>
        <authorList>
            <person name="Poehlein A."/>
            <person name="Giebel H.A."/>
            <person name="Voget S."/>
            <person name="Brinkhoff T."/>
        </authorList>
    </citation>
    <scope>NUCLEOTIDE SEQUENCE [LARGE SCALE GENOMIC DNA]</scope>
    <source>
        <strain evidence="5 6">O3.65</strain>
    </source>
</reference>
<keyword evidence="3" id="KW-0804">Transcription</keyword>
<sequence length="324" mass="35632">MTGSAFPTQTATDFKRKLDWFTPAERPKPQVFDGLVTAVQLQAGLGLHTLNATARQAFAVDGQRPPGAVLHCFLEGSTDARLDGKPMNLGRRNGEPVRLVLTAIDETQSFTRQSHENEYVRKVSIQMSHAWLDTYGFALPGTARAKGGQRMEWLASPEDVAALETLARFEGFTSPLVRLQAEATSLALLGRSFETLGTTPSLVPAGRALSDRECKQLRRIEDLARAFGALPSLRQLATEAGLSQSSLRRLVQSAYGRSPLEHVRHLRLHQIREDLERGHISIETAAELSGYSAASNFATAFRRTFGVTPSQVKRKTRSQIGDPR</sequence>
<dbReference type="AlphaFoldDB" id="A0A132BUT8"/>
<dbReference type="Pfam" id="PF12833">
    <property type="entry name" value="HTH_18"/>
    <property type="match status" value="1"/>
</dbReference>
<comment type="caution">
    <text evidence="5">The sequence shown here is derived from an EMBL/GenBank/DDBJ whole genome shotgun (WGS) entry which is preliminary data.</text>
</comment>
<dbReference type="PANTHER" id="PTHR47893">
    <property type="entry name" value="REGULATORY PROTEIN PCHR"/>
    <property type="match status" value="1"/>
</dbReference>
<evidence type="ECO:0000313" key="6">
    <source>
        <dbReference type="Proteomes" id="UP000068382"/>
    </source>
</evidence>
<dbReference type="GO" id="GO:0043565">
    <property type="term" value="F:sequence-specific DNA binding"/>
    <property type="evidence" value="ECO:0007669"/>
    <property type="project" value="InterPro"/>
</dbReference>
<dbReference type="InterPro" id="IPR053142">
    <property type="entry name" value="PchR_regulatory_protein"/>
</dbReference>
<accession>A0A132BUT8</accession>
<dbReference type="SUPFAM" id="SSF46689">
    <property type="entry name" value="Homeodomain-like"/>
    <property type="match status" value="1"/>
</dbReference>
<evidence type="ECO:0000256" key="2">
    <source>
        <dbReference type="ARBA" id="ARBA00023125"/>
    </source>
</evidence>
<dbReference type="PANTHER" id="PTHR47893:SF1">
    <property type="entry name" value="REGULATORY PROTEIN PCHR"/>
    <property type="match status" value="1"/>
</dbReference>
<name>A0A132BUT8_9RHOB</name>
<dbReference type="PROSITE" id="PS00041">
    <property type="entry name" value="HTH_ARAC_FAMILY_1"/>
    <property type="match status" value="1"/>
</dbReference>
<keyword evidence="1" id="KW-0805">Transcription regulation</keyword>
<evidence type="ECO:0000313" key="5">
    <source>
        <dbReference type="EMBL" id="KUP91822.1"/>
    </source>
</evidence>
<dbReference type="SMART" id="SM00342">
    <property type="entry name" value="HTH_ARAC"/>
    <property type="match status" value="1"/>
</dbReference>
<organism evidence="5 6">
    <name type="scientific">Tritonibacter horizontis</name>
    <dbReference type="NCBI Taxonomy" id="1768241"/>
    <lineage>
        <taxon>Bacteria</taxon>
        <taxon>Pseudomonadati</taxon>
        <taxon>Pseudomonadota</taxon>
        <taxon>Alphaproteobacteria</taxon>
        <taxon>Rhodobacterales</taxon>
        <taxon>Paracoccaceae</taxon>
        <taxon>Tritonibacter</taxon>
    </lineage>
</organism>
<evidence type="ECO:0000259" key="4">
    <source>
        <dbReference type="PROSITE" id="PS01124"/>
    </source>
</evidence>
<dbReference type="Gene3D" id="1.10.10.60">
    <property type="entry name" value="Homeodomain-like"/>
    <property type="match status" value="1"/>
</dbReference>
<dbReference type="EMBL" id="LPUY01000087">
    <property type="protein sequence ID" value="KUP91822.1"/>
    <property type="molecule type" value="Genomic_DNA"/>
</dbReference>
<dbReference type="OrthoDB" id="6670788at2"/>
<dbReference type="PROSITE" id="PS01124">
    <property type="entry name" value="HTH_ARAC_FAMILY_2"/>
    <property type="match status" value="1"/>
</dbReference>
<dbReference type="InterPro" id="IPR018060">
    <property type="entry name" value="HTH_AraC"/>
</dbReference>
<keyword evidence="6" id="KW-1185">Reference proteome</keyword>
<gene>
    <name evidence="5" type="primary">virF</name>
    <name evidence="5" type="ORF">TRIHO_33530</name>
</gene>
<dbReference type="InterPro" id="IPR009057">
    <property type="entry name" value="Homeodomain-like_sf"/>
</dbReference>
<dbReference type="GO" id="GO:0003700">
    <property type="term" value="F:DNA-binding transcription factor activity"/>
    <property type="evidence" value="ECO:0007669"/>
    <property type="project" value="InterPro"/>
</dbReference>
<dbReference type="InterPro" id="IPR018062">
    <property type="entry name" value="HTH_AraC-typ_CS"/>
</dbReference>
<proteinExistence type="predicted"/>
<feature type="domain" description="HTH araC/xylS-type" evidence="4">
    <location>
        <begin position="221"/>
        <end position="315"/>
    </location>
</feature>